<keyword evidence="10" id="KW-0732">Signal</keyword>
<gene>
    <name evidence="23" type="ORF">C448_13941</name>
</gene>
<keyword evidence="11" id="KW-0378">Hydrolase</keyword>
<dbReference type="Gene3D" id="3.50.30.30">
    <property type="match status" value="1"/>
</dbReference>
<reference evidence="23 24" key="1">
    <citation type="journal article" date="2014" name="PLoS Genet.">
        <title>Phylogenetically driven sequencing of extremely halophilic archaea reveals strategies for static and dynamic osmo-response.</title>
        <authorList>
            <person name="Becker E.A."/>
            <person name="Seitzer P.M."/>
            <person name="Tritt A."/>
            <person name="Larsen D."/>
            <person name="Krusor M."/>
            <person name="Yao A.I."/>
            <person name="Wu D."/>
            <person name="Madern D."/>
            <person name="Eisen J.A."/>
            <person name="Darling A.E."/>
            <person name="Facciotti M.T."/>
        </authorList>
    </citation>
    <scope>NUCLEOTIDE SEQUENCE [LARGE SCALE GENOMIC DNA]</scope>
    <source>
        <strain evidence="23 24">DSM 1307</strain>
    </source>
</reference>
<keyword evidence="24" id="KW-1185">Reference proteome</keyword>
<dbReference type="Proteomes" id="UP000011568">
    <property type="component" value="Unassembled WGS sequence"/>
</dbReference>
<dbReference type="SUPFAM" id="SSF53187">
    <property type="entry name" value="Zn-dependent exopeptidases"/>
    <property type="match status" value="1"/>
</dbReference>
<keyword evidence="6" id="KW-0964">Secreted</keyword>
<dbReference type="RefSeq" id="WP_004055584.1">
    <property type="nucleotide sequence ID" value="NZ_AOMC01000152.1"/>
</dbReference>
<keyword evidence="18" id="KW-0458">Lysosome</keyword>
<dbReference type="PATRIC" id="fig|931277.6.peg.2740"/>
<keyword evidence="16" id="KW-0865">Zymogen</keyword>
<dbReference type="InterPro" id="IPR007484">
    <property type="entry name" value="Peptidase_M28"/>
</dbReference>
<dbReference type="GO" id="GO:0070573">
    <property type="term" value="F:metallodipeptidase activity"/>
    <property type="evidence" value="ECO:0007669"/>
    <property type="project" value="InterPro"/>
</dbReference>
<feature type="domain" description="PA" evidence="21">
    <location>
        <begin position="91"/>
        <end position="185"/>
    </location>
</feature>
<evidence type="ECO:0000256" key="12">
    <source>
        <dbReference type="ARBA" id="ARBA00022824"/>
    </source>
</evidence>
<keyword evidence="12" id="KW-0256">Endoplasmic reticulum</keyword>
<sequence>MHDWIGETFTSDAGWNHLETLVDIGNRMAGSEGERRAAAATRDALADAGARNARLEEFDIQGWTRGESTIRAGDTDAACIALPRSPNADATGELVDLGYGLPEDFADRDIEGEIVMVASDVPDHHDRFVHRSEKYHRAVAGGASAFVFRNHVPGQLPPTGSVAGADGPIGEIPAVGVSKEVGARLGRRYDGKQVSVAVEAEIHDATSQNVHAELGPQSDERVLVTSHVDAHDIAEGAMDNGAGTAMVVELARALAEREDELDITVEFVAFGAEEVGLCGSEYLAAETDLDSMKAILNNDGVVAGRTLALLTHGFDELGAVAEEVADRFDHPMKTVPKQGPHSDHWPFVRWGVPSYHVKSDTGPDRGWGHTHADTLDKLDSRTFREQAILLTELAVSLADDEFTVSRADPDEIAAALEAEGEAAGMKVTGEWPY</sequence>
<keyword evidence="7" id="KW-0121">Carboxypeptidase</keyword>
<comment type="subunit">
    <text evidence="19">Homodimer. The monomeric form is inactive while the homodimer is active.</text>
</comment>
<evidence type="ECO:0000256" key="20">
    <source>
        <dbReference type="ARBA" id="ARBA00033328"/>
    </source>
</evidence>
<evidence type="ECO:0000256" key="2">
    <source>
        <dbReference type="ARBA" id="ARBA00004371"/>
    </source>
</evidence>
<evidence type="ECO:0000256" key="16">
    <source>
        <dbReference type="ARBA" id="ARBA00023145"/>
    </source>
</evidence>
<dbReference type="InterPro" id="IPR003137">
    <property type="entry name" value="PA_domain"/>
</dbReference>
<dbReference type="AlphaFoldDB" id="M0M7U8"/>
<keyword evidence="14" id="KW-0333">Golgi apparatus</keyword>
<evidence type="ECO:0000256" key="7">
    <source>
        <dbReference type="ARBA" id="ARBA00022645"/>
    </source>
</evidence>
<evidence type="ECO:0000313" key="23">
    <source>
        <dbReference type="EMBL" id="EMA40455.1"/>
    </source>
</evidence>
<comment type="subcellular location">
    <subcellularLocation>
        <location evidence="1">Endoplasmic reticulum</location>
    </subcellularLocation>
    <subcellularLocation>
        <location evidence="3">Golgi apparatus</location>
    </subcellularLocation>
    <subcellularLocation>
        <location evidence="2">Lysosome</location>
    </subcellularLocation>
    <subcellularLocation>
        <location evidence="4">Secreted</location>
    </subcellularLocation>
</comment>
<keyword evidence="8" id="KW-0645">Protease</keyword>
<evidence type="ECO:0000256" key="18">
    <source>
        <dbReference type="ARBA" id="ARBA00023228"/>
    </source>
</evidence>
<dbReference type="STRING" id="931277.C448_13941"/>
<evidence type="ECO:0000259" key="22">
    <source>
        <dbReference type="Pfam" id="PF04389"/>
    </source>
</evidence>
<dbReference type="GO" id="GO:0005764">
    <property type="term" value="C:lysosome"/>
    <property type="evidence" value="ECO:0007669"/>
    <property type="project" value="UniProtKB-SubCell"/>
</dbReference>
<proteinExistence type="predicted"/>
<feature type="domain" description="Peptidase M28" evidence="22">
    <location>
        <begin position="209"/>
        <end position="388"/>
    </location>
</feature>
<dbReference type="GO" id="GO:0005576">
    <property type="term" value="C:extracellular region"/>
    <property type="evidence" value="ECO:0007669"/>
    <property type="project" value="UniProtKB-SubCell"/>
</dbReference>
<evidence type="ECO:0000256" key="3">
    <source>
        <dbReference type="ARBA" id="ARBA00004555"/>
    </source>
</evidence>
<organism evidence="23 24">
    <name type="scientific">Halococcus morrhuae DSM 1307</name>
    <dbReference type="NCBI Taxonomy" id="931277"/>
    <lineage>
        <taxon>Archaea</taxon>
        <taxon>Methanobacteriati</taxon>
        <taxon>Methanobacteriota</taxon>
        <taxon>Stenosarchaea group</taxon>
        <taxon>Halobacteria</taxon>
        <taxon>Halobacteriales</taxon>
        <taxon>Halococcaceae</taxon>
        <taxon>Halococcus</taxon>
    </lineage>
</organism>
<dbReference type="InterPro" id="IPR039866">
    <property type="entry name" value="CPQ"/>
</dbReference>
<keyword evidence="15" id="KW-0482">Metalloprotease</keyword>
<evidence type="ECO:0000256" key="10">
    <source>
        <dbReference type="ARBA" id="ARBA00022729"/>
    </source>
</evidence>
<evidence type="ECO:0000256" key="19">
    <source>
        <dbReference type="ARBA" id="ARBA00025833"/>
    </source>
</evidence>
<evidence type="ECO:0000256" key="1">
    <source>
        <dbReference type="ARBA" id="ARBA00004240"/>
    </source>
</evidence>
<dbReference type="eggNOG" id="arCOG02959">
    <property type="taxonomic scope" value="Archaea"/>
</dbReference>
<dbReference type="SUPFAM" id="SSF52025">
    <property type="entry name" value="PA domain"/>
    <property type="match status" value="1"/>
</dbReference>
<evidence type="ECO:0000256" key="9">
    <source>
        <dbReference type="ARBA" id="ARBA00022723"/>
    </source>
</evidence>
<evidence type="ECO:0000256" key="4">
    <source>
        <dbReference type="ARBA" id="ARBA00004613"/>
    </source>
</evidence>
<dbReference type="OrthoDB" id="18376at2157"/>
<dbReference type="Pfam" id="PF04389">
    <property type="entry name" value="Peptidase_M28"/>
    <property type="match status" value="1"/>
</dbReference>
<evidence type="ECO:0000256" key="11">
    <source>
        <dbReference type="ARBA" id="ARBA00022801"/>
    </source>
</evidence>
<keyword evidence="9" id="KW-0479">Metal-binding</keyword>
<name>M0M7U8_HALMO</name>
<evidence type="ECO:0000256" key="8">
    <source>
        <dbReference type="ARBA" id="ARBA00022670"/>
    </source>
</evidence>
<dbReference type="GO" id="GO:0046872">
    <property type="term" value="F:metal ion binding"/>
    <property type="evidence" value="ECO:0007669"/>
    <property type="project" value="UniProtKB-KW"/>
</dbReference>
<dbReference type="GO" id="GO:0004180">
    <property type="term" value="F:carboxypeptidase activity"/>
    <property type="evidence" value="ECO:0007669"/>
    <property type="project" value="UniProtKB-KW"/>
</dbReference>
<evidence type="ECO:0000313" key="24">
    <source>
        <dbReference type="Proteomes" id="UP000011568"/>
    </source>
</evidence>
<evidence type="ECO:0000259" key="21">
    <source>
        <dbReference type="Pfam" id="PF02225"/>
    </source>
</evidence>
<dbReference type="InterPro" id="IPR046450">
    <property type="entry name" value="PA_dom_sf"/>
</dbReference>
<protein>
    <recommendedName>
        <fullName evidence="5">Carboxypeptidase Q</fullName>
    </recommendedName>
    <alternativeName>
        <fullName evidence="20">Plasma glutamate carboxypeptidase</fullName>
    </alternativeName>
</protein>
<dbReference type="Pfam" id="PF02225">
    <property type="entry name" value="PA"/>
    <property type="match status" value="1"/>
</dbReference>
<keyword evidence="13" id="KW-0862">Zinc</keyword>
<comment type="caution">
    <text evidence="23">The sequence shown here is derived from an EMBL/GenBank/DDBJ whole genome shotgun (WGS) entry which is preliminary data.</text>
</comment>
<evidence type="ECO:0000256" key="5">
    <source>
        <dbReference type="ARBA" id="ARBA00014116"/>
    </source>
</evidence>
<dbReference type="PANTHER" id="PTHR12053:SF3">
    <property type="entry name" value="CARBOXYPEPTIDASE Q"/>
    <property type="match status" value="1"/>
</dbReference>
<dbReference type="CDD" id="cd04819">
    <property type="entry name" value="PA_2"/>
    <property type="match status" value="1"/>
</dbReference>
<evidence type="ECO:0000256" key="15">
    <source>
        <dbReference type="ARBA" id="ARBA00023049"/>
    </source>
</evidence>
<dbReference type="EMBL" id="AOMC01000152">
    <property type="protein sequence ID" value="EMA40455.1"/>
    <property type="molecule type" value="Genomic_DNA"/>
</dbReference>
<dbReference type="GO" id="GO:0006508">
    <property type="term" value="P:proteolysis"/>
    <property type="evidence" value="ECO:0007669"/>
    <property type="project" value="UniProtKB-KW"/>
</dbReference>
<evidence type="ECO:0000256" key="14">
    <source>
        <dbReference type="ARBA" id="ARBA00023034"/>
    </source>
</evidence>
<evidence type="ECO:0000256" key="6">
    <source>
        <dbReference type="ARBA" id="ARBA00022525"/>
    </source>
</evidence>
<accession>M0M7U8</accession>
<evidence type="ECO:0000256" key="13">
    <source>
        <dbReference type="ARBA" id="ARBA00022833"/>
    </source>
</evidence>
<keyword evidence="17" id="KW-0325">Glycoprotein</keyword>
<dbReference type="Gene3D" id="3.40.630.10">
    <property type="entry name" value="Zn peptidases"/>
    <property type="match status" value="1"/>
</dbReference>
<evidence type="ECO:0000256" key="17">
    <source>
        <dbReference type="ARBA" id="ARBA00023180"/>
    </source>
</evidence>
<dbReference type="PANTHER" id="PTHR12053">
    <property type="entry name" value="PROTEASE FAMILY M28 PLASMA GLUTAMATE CARBOXYPEPTIDASE-RELATED"/>
    <property type="match status" value="1"/>
</dbReference>